<dbReference type="InterPro" id="IPR036890">
    <property type="entry name" value="HATPase_C_sf"/>
</dbReference>
<dbReference type="CDD" id="cd00075">
    <property type="entry name" value="HATPase"/>
    <property type="match status" value="1"/>
</dbReference>
<dbReference type="CDD" id="cd06225">
    <property type="entry name" value="HAMP"/>
    <property type="match status" value="1"/>
</dbReference>
<dbReference type="CDD" id="cd00082">
    <property type="entry name" value="HisKA"/>
    <property type="match status" value="1"/>
</dbReference>
<evidence type="ECO:0000256" key="3">
    <source>
        <dbReference type="ARBA" id="ARBA00012438"/>
    </source>
</evidence>
<evidence type="ECO:0000256" key="5">
    <source>
        <dbReference type="ARBA" id="ARBA00022679"/>
    </source>
</evidence>
<dbReference type="SUPFAM" id="SSF47384">
    <property type="entry name" value="Homodimeric domain of signal transducing histidine kinase"/>
    <property type="match status" value="1"/>
</dbReference>
<dbReference type="Pfam" id="PF02518">
    <property type="entry name" value="HATPase_c"/>
    <property type="match status" value="1"/>
</dbReference>
<dbReference type="PATRIC" id="fig|86176.4.peg.2823"/>
<evidence type="ECO:0000259" key="13">
    <source>
        <dbReference type="PROSITE" id="PS50885"/>
    </source>
</evidence>
<dbReference type="Pfam" id="PF00672">
    <property type="entry name" value="HAMP"/>
    <property type="match status" value="1"/>
</dbReference>
<evidence type="ECO:0000313" key="15">
    <source>
        <dbReference type="Proteomes" id="UP000050455"/>
    </source>
</evidence>
<keyword evidence="9" id="KW-0902">Two-component regulatory system</keyword>
<dbReference type="PROSITE" id="PS50109">
    <property type="entry name" value="HIS_KIN"/>
    <property type="match status" value="1"/>
</dbReference>
<dbReference type="EMBL" id="LJQT01000257">
    <property type="protein sequence ID" value="KPX87950.1"/>
    <property type="molecule type" value="Genomic_DNA"/>
</dbReference>
<dbReference type="PROSITE" id="PS50885">
    <property type="entry name" value="HAMP"/>
    <property type="match status" value="1"/>
</dbReference>
<dbReference type="EC" id="2.7.13.3" evidence="3"/>
<gene>
    <name evidence="14" type="ORF">ALO64_02592</name>
</gene>
<dbReference type="SMART" id="SM00304">
    <property type="entry name" value="HAMP"/>
    <property type="match status" value="1"/>
</dbReference>
<evidence type="ECO:0000256" key="6">
    <source>
        <dbReference type="ARBA" id="ARBA00022692"/>
    </source>
</evidence>
<dbReference type="InterPro" id="IPR003661">
    <property type="entry name" value="HisK_dim/P_dom"/>
</dbReference>
<dbReference type="SUPFAM" id="SSF55874">
    <property type="entry name" value="ATPase domain of HSP90 chaperone/DNA topoisomerase II/histidine kinase"/>
    <property type="match status" value="1"/>
</dbReference>
<evidence type="ECO:0000256" key="11">
    <source>
        <dbReference type="SAM" id="Phobius"/>
    </source>
</evidence>
<evidence type="ECO:0000256" key="4">
    <source>
        <dbReference type="ARBA" id="ARBA00022553"/>
    </source>
</evidence>
<evidence type="ECO:0000256" key="9">
    <source>
        <dbReference type="ARBA" id="ARBA00023012"/>
    </source>
</evidence>
<feature type="transmembrane region" description="Helical" evidence="11">
    <location>
        <begin position="130"/>
        <end position="153"/>
    </location>
</feature>
<dbReference type="SMART" id="SM00387">
    <property type="entry name" value="HATPase_c"/>
    <property type="match status" value="1"/>
</dbReference>
<keyword evidence="7 14" id="KW-0418">Kinase</keyword>
<dbReference type="Gene3D" id="1.10.287.130">
    <property type="match status" value="1"/>
</dbReference>
<dbReference type="Gene3D" id="3.30.565.10">
    <property type="entry name" value="Histidine kinase-like ATPase, C-terminal domain"/>
    <property type="match status" value="1"/>
</dbReference>
<dbReference type="InterPro" id="IPR003594">
    <property type="entry name" value="HATPase_dom"/>
</dbReference>
<evidence type="ECO:0000256" key="7">
    <source>
        <dbReference type="ARBA" id="ARBA00022777"/>
    </source>
</evidence>
<dbReference type="GO" id="GO:0005886">
    <property type="term" value="C:plasma membrane"/>
    <property type="evidence" value="ECO:0007669"/>
    <property type="project" value="TreeGrafter"/>
</dbReference>
<dbReference type="InterPro" id="IPR004358">
    <property type="entry name" value="Sig_transdc_His_kin-like_C"/>
</dbReference>
<dbReference type="GO" id="GO:0000155">
    <property type="term" value="F:phosphorelay sensor kinase activity"/>
    <property type="evidence" value="ECO:0007669"/>
    <property type="project" value="InterPro"/>
</dbReference>
<dbReference type="InterPro" id="IPR050428">
    <property type="entry name" value="TCS_sensor_his_kinase"/>
</dbReference>
<evidence type="ECO:0000256" key="10">
    <source>
        <dbReference type="ARBA" id="ARBA00023136"/>
    </source>
</evidence>
<accession>A0A0P9Z9U0</accession>
<proteinExistence type="predicted"/>
<dbReference type="AlphaFoldDB" id="A0A0P9Z9U0"/>
<evidence type="ECO:0000259" key="12">
    <source>
        <dbReference type="PROSITE" id="PS50109"/>
    </source>
</evidence>
<organism evidence="14 15">
    <name type="scientific">Pseudomonas meliae</name>
    <dbReference type="NCBI Taxonomy" id="86176"/>
    <lineage>
        <taxon>Bacteria</taxon>
        <taxon>Pseudomonadati</taxon>
        <taxon>Pseudomonadota</taxon>
        <taxon>Gammaproteobacteria</taxon>
        <taxon>Pseudomonadales</taxon>
        <taxon>Pseudomonadaceae</taxon>
        <taxon>Pseudomonas</taxon>
    </lineage>
</organism>
<keyword evidence="8 11" id="KW-1133">Transmembrane helix</keyword>
<feature type="domain" description="Histidine kinase" evidence="12">
    <location>
        <begin position="216"/>
        <end position="433"/>
    </location>
</feature>
<dbReference type="SUPFAM" id="SSF158472">
    <property type="entry name" value="HAMP domain-like"/>
    <property type="match status" value="1"/>
</dbReference>
<evidence type="ECO:0000256" key="1">
    <source>
        <dbReference type="ARBA" id="ARBA00000085"/>
    </source>
</evidence>
<sequence>MMLLGVLYWEVNSYLDNLARQSLTHRQQLFSRFEGQALVDALATSMTFDTRAVDAYGLFDRNFRPVAGPITRVPKNLPIDGQIHVLSDCIESDDPGLPQGSCDAIVNRTSDGRWLVLVRENGSLLAVSTLILHALLWGISLTIIPGVAGWHLLRRRPLRRIRAIQASAESIIAGDMAGRLPVSNRRDELDMLAVIVNAMLDRIEKLMNEVKGVCDNIAHDLRTPLTRLRAQLYRIQQQSAHDSPHSTQIAQVISEADTLMARFRGLLRISELEDRQRRSAFIELELQPLLQELHDFYLPLAEEDQITLLLDLHDTLPTLVGDRALLFEALTNLLGNAIKFTPSGGIVKISAYPSSDGITPCIEVQDSGPGIPVAERAAVFQRFYRSETGTEQSGFGLGLSVVAAIVNLHGFTLQIGISEYGGASLLLECRTVNTRPEIQSRSPAQNTTCLLFDEFEASGSVVPELSIVIWRSLPSASL</sequence>
<name>A0A0P9Z9U0_9PSED</name>
<keyword evidence="10 11" id="KW-0472">Membrane</keyword>
<dbReference type="InterPro" id="IPR003660">
    <property type="entry name" value="HAMP_dom"/>
</dbReference>
<protein>
    <recommendedName>
        <fullName evidence="3">histidine kinase</fullName>
        <ecNumber evidence="3">2.7.13.3</ecNumber>
    </recommendedName>
</protein>
<comment type="subcellular location">
    <subcellularLocation>
        <location evidence="2">Membrane</location>
    </subcellularLocation>
</comment>
<evidence type="ECO:0000256" key="8">
    <source>
        <dbReference type="ARBA" id="ARBA00022989"/>
    </source>
</evidence>
<dbReference type="PRINTS" id="PR00344">
    <property type="entry name" value="BCTRLSENSOR"/>
</dbReference>
<dbReference type="InterPro" id="IPR005467">
    <property type="entry name" value="His_kinase_dom"/>
</dbReference>
<dbReference type="PANTHER" id="PTHR45436:SF8">
    <property type="entry name" value="HISTIDINE KINASE"/>
    <property type="match status" value="1"/>
</dbReference>
<comment type="catalytic activity">
    <reaction evidence="1">
        <text>ATP + protein L-histidine = ADP + protein N-phospho-L-histidine.</text>
        <dbReference type="EC" id="2.7.13.3"/>
    </reaction>
</comment>
<evidence type="ECO:0000256" key="2">
    <source>
        <dbReference type="ARBA" id="ARBA00004370"/>
    </source>
</evidence>
<dbReference type="PANTHER" id="PTHR45436">
    <property type="entry name" value="SENSOR HISTIDINE KINASE YKOH"/>
    <property type="match status" value="1"/>
</dbReference>
<reference evidence="14 15" key="1">
    <citation type="submission" date="2015-09" db="EMBL/GenBank/DDBJ databases">
        <title>Genome announcement of multiple Pseudomonas syringae strains.</title>
        <authorList>
            <person name="Thakur S."/>
            <person name="Wang P.W."/>
            <person name="Gong Y."/>
            <person name="Weir B.S."/>
            <person name="Guttman D.S."/>
        </authorList>
    </citation>
    <scope>NUCLEOTIDE SEQUENCE [LARGE SCALE GENOMIC DNA]</scope>
    <source>
        <strain evidence="14 15">ICMP6289</strain>
    </source>
</reference>
<keyword evidence="6 11" id="KW-0812">Transmembrane</keyword>
<dbReference type="Proteomes" id="UP000050455">
    <property type="component" value="Unassembled WGS sequence"/>
</dbReference>
<keyword evidence="5" id="KW-0808">Transferase</keyword>
<feature type="domain" description="HAMP" evidence="13">
    <location>
        <begin position="155"/>
        <end position="208"/>
    </location>
</feature>
<keyword evidence="15" id="KW-1185">Reference proteome</keyword>
<evidence type="ECO:0000313" key="14">
    <source>
        <dbReference type="EMBL" id="KPX87950.1"/>
    </source>
</evidence>
<keyword evidence="4" id="KW-0597">Phosphoprotein</keyword>
<comment type="caution">
    <text evidence="14">The sequence shown here is derived from an EMBL/GenBank/DDBJ whole genome shotgun (WGS) entry which is preliminary data.</text>
</comment>
<dbReference type="InterPro" id="IPR036097">
    <property type="entry name" value="HisK_dim/P_sf"/>
</dbReference>